<evidence type="ECO:0000256" key="3">
    <source>
        <dbReference type="ARBA" id="ARBA00012944"/>
    </source>
</evidence>
<feature type="domain" description="NADH dehydrogenase subunit 2 C-terminal" evidence="19">
    <location>
        <begin position="289"/>
        <end position="342"/>
    </location>
</feature>
<dbReference type="InterPro" id="IPR001750">
    <property type="entry name" value="ND/Mrp_TM"/>
</dbReference>
<sequence>MKPMALFVLITSLATGTTITLSSHHWLLAWMGLEINTLAIIPLMTSTPHPRAIEAATKYFLTQAAASALMLFTALINAKTFGEWYISSISTSMSIPLTLAICMKLGLAPLHFWMPEVMQGVPLTTGLIVTTWQKIPPMVLLLQISETTNPLLVTTFGLTSIILGGWGGLNQTQVRKIMAYSSISHMGWILLVIKFNPTTALLTFLLYIIMTTSLFIFLILLNTTKLLQIPTTWPLTPSMTLIMLITLLSIGGLPPLTGFIPKLLIMLDLIQQQSLILACTALLASMPALYFYIRLTYVMLLITPPNTTQSKTTWRTPLKTPAIISMVIPPATLLLPIAPTMMTIIQ</sequence>
<keyword evidence="13 17" id="KW-0830">Ubiquinone</keyword>
<evidence type="ECO:0000259" key="19">
    <source>
        <dbReference type="Pfam" id="PF06444"/>
    </source>
</evidence>
<dbReference type="GO" id="GO:0006120">
    <property type="term" value="P:mitochondrial electron transport, NADH to ubiquinone"/>
    <property type="evidence" value="ECO:0007669"/>
    <property type="project" value="InterPro"/>
</dbReference>
<comment type="similarity">
    <text evidence="2 17">Belongs to the complex I subunit 2 family.</text>
</comment>
<dbReference type="Pfam" id="PF06444">
    <property type="entry name" value="NADH_dehy_S2_C"/>
    <property type="match status" value="1"/>
</dbReference>
<feature type="transmembrane region" description="Helical" evidence="17">
    <location>
        <begin position="151"/>
        <end position="169"/>
    </location>
</feature>
<reference evidence="20" key="1">
    <citation type="journal article" date="2021" name="Biol. J. Linn. Soc. Lond.">
        <title>Species diversity and biogeography of an ancient frog clade from the Guiana Shield (Anura: Microhylidae: Adelastes, Otophryne, Synapturanus) exhibiting spectacular phenotypic diversification.</title>
        <authorList>
            <person name="Fouquet A."/>
            <person name="Leblanc K."/>
            <person name="Framit M."/>
            <person name="Rejaud A."/>
            <person name="Rodrigues M.T."/>
            <person name="Castroviejo-Fisher S."/>
            <person name="Peloso P.L.V."/>
            <person name="Prates I."/>
            <person name="Manzi S."/>
            <person name="Suescun U."/>
            <person name="Baroni S."/>
            <person name="Moraes L.J.C.L."/>
            <person name="Recoder R."/>
            <person name="de Souza S.M."/>
            <person name="Dal Vecchio F."/>
            <person name="Camacho A."/>
            <person name="Ghellere J.M."/>
            <person name="Rojas-Runjaic F.J.M."/>
            <person name="Gagliardi-Urrutia G."/>
            <person name="de Carvalho V.T."/>
            <person name="Gordo M."/>
            <person name="Menin M."/>
            <person name="Kok P.J.R."/>
            <person name="Hrbek T."/>
            <person name="Werneck F.P."/>
            <person name="Crawford A.J."/>
            <person name="Ron S.R."/>
            <person name="Mueses-Cisneros J.J."/>
            <person name="Rojas Zamora R.R."/>
            <person name="Pavan D."/>
            <person name="Ivo Simoes P."/>
            <person name="Ernst R."/>
            <person name="Fabre A.-C."/>
        </authorList>
    </citation>
    <scope>NUCLEOTIDE SEQUENCE</scope>
</reference>
<keyword evidence="6 17" id="KW-0679">Respiratory chain</keyword>
<evidence type="ECO:0000256" key="13">
    <source>
        <dbReference type="ARBA" id="ARBA00023075"/>
    </source>
</evidence>
<comment type="catalytic activity">
    <reaction evidence="16 17">
        <text>a ubiquinone + NADH + 5 H(+)(in) = a ubiquinol + NAD(+) + 4 H(+)(out)</text>
        <dbReference type="Rhea" id="RHEA:29091"/>
        <dbReference type="Rhea" id="RHEA-COMP:9565"/>
        <dbReference type="Rhea" id="RHEA-COMP:9566"/>
        <dbReference type="ChEBI" id="CHEBI:15378"/>
        <dbReference type="ChEBI" id="CHEBI:16389"/>
        <dbReference type="ChEBI" id="CHEBI:17976"/>
        <dbReference type="ChEBI" id="CHEBI:57540"/>
        <dbReference type="ChEBI" id="CHEBI:57945"/>
        <dbReference type="EC" id="7.1.1.2"/>
    </reaction>
</comment>
<dbReference type="PANTHER" id="PTHR46552">
    <property type="entry name" value="NADH-UBIQUINONE OXIDOREDUCTASE CHAIN 2"/>
    <property type="match status" value="1"/>
</dbReference>
<evidence type="ECO:0000313" key="20">
    <source>
        <dbReference type="EMBL" id="UBD07325.1"/>
    </source>
</evidence>
<feature type="transmembrane region" description="Helical" evidence="17">
    <location>
        <begin position="322"/>
        <end position="345"/>
    </location>
</feature>
<dbReference type="EMBL" id="MW305232">
    <property type="protein sequence ID" value="UBD07325.1"/>
    <property type="molecule type" value="Genomic_DNA"/>
</dbReference>
<organism evidence="20">
    <name type="scientific">Synapturanus sp. MNHN-RA-2020.0087</name>
    <dbReference type="NCBI Taxonomy" id="2877831"/>
    <lineage>
        <taxon>Eukaryota</taxon>
        <taxon>Metazoa</taxon>
        <taxon>Chordata</taxon>
        <taxon>Craniata</taxon>
        <taxon>Vertebrata</taxon>
        <taxon>Euteleostomi</taxon>
        <taxon>Amphibia</taxon>
        <taxon>Batrachia</taxon>
        <taxon>Anura</taxon>
        <taxon>Neobatrachia</taxon>
        <taxon>Microhyloidea</taxon>
        <taxon>Microhylidae</taxon>
        <taxon>Microhylidae incertae sedis</taxon>
        <taxon>Synapturanus</taxon>
    </lineage>
</organism>
<evidence type="ECO:0000256" key="15">
    <source>
        <dbReference type="ARBA" id="ARBA00023136"/>
    </source>
</evidence>
<feature type="transmembrane region" description="Helical" evidence="17">
    <location>
        <begin position="200"/>
        <end position="221"/>
    </location>
</feature>
<keyword evidence="12 17" id="KW-0520">NAD</keyword>
<keyword evidence="11 17" id="KW-1133">Transmembrane helix</keyword>
<dbReference type="Pfam" id="PF00361">
    <property type="entry name" value="Proton_antipo_M"/>
    <property type="match status" value="1"/>
</dbReference>
<feature type="domain" description="NADH:quinone oxidoreductase/Mrp antiporter transmembrane" evidence="18">
    <location>
        <begin position="23"/>
        <end position="284"/>
    </location>
</feature>
<dbReference type="AlphaFoldDB" id="A0A8K1H5M8"/>
<dbReference type="InterPro" id="IPR003917">
    <property type="entry name" value="NADH_UbQ_OxRdtase_chain2"/>
</dbReference>
<feature type="transmembrane region" description="Helical" evidence="17">
    <location>
        <begin position="84"/>
        <end position="107"/>
    </location>
</feature>
<protein>
    <recommendedName>
        <fullName evidence="4 17">NADH-ubiquinone oxidoreductase chain 2</fullName>
        <ecNumber evidence="3 17">7.1.1.2</ecNumber>
    </recommendedName>
</protein>
<geneLocation type="mitochondrion" evidence="20"/>
<dbReference type="PANTHER" id="PTHR46552:SF1">
    <property type="entry name" value="NADH-UBIQUINONE OXIDOREDUCTASE CHAIN 2"/>
    <property type="match status" value="1"/>
</dbReference>
<dbReference type="PRINTS" id="PR01436">
    <property type="entry name" value="NADHDHGNASE2"/>
</dbReference>
<dbReference type="InterPro" id="IPR010933">
    <property type="entry name" value="NADH_DH_su2_C"/>
</dbReference>
<evidence type="ECO:0000256" key="12">
    <source>
        <dbReference type="ARBA" id="ARBA00023027"/>
    </source>
</evidence>
<evidence type="ECO:0000256" key="16">
    <source>
        <dbReference type="ARBA" id="ARBA00049551"/>
    </source>
</evidence>
<dbReference type="GO" id="GO:0005743">
    <property type="term" value="C:mitochondrial inner membrane"/>
    <property type="evidence" value="ECO:0007669"/>
    <property type="project" value="UniProtKB-SubCell"/>
</dbReference>
<feature type="transmembrane region" description="Helical" evidence="17">
    <location>
        <begin position="241"/>
        <end position="263"/>
    </location>
</feature>
<keyword evidence="5" id="KW-0813">Transport</keyword>
<keyword evidence="10 17" id="KW-0249">Electron transport</keyword>
<evidence type="ECO:0000256" key="7">
    <source>
        <dbReference type="ARBA" id="ARBA00022692"/>
    </source>
</evidence>
<evidence type="ECO:0000256" key="2">
    <source>
        <dbReference type="ARBA" id="ARBA00007012"/>
    </source>
</evidence>
<dbReference type="EC" id="7.1.1.2" evidence="3 17"/>
<evidence type="ECO:0000256" key="1">
    <source>
        <dbReference type="ARBA" id="ARBA00004448"/>
    </source>
</evidence>
<evidence type="ECO:0000256" key="9">
    <source>
        <dbReference type="ARBA" id="ARBA00022967"/>
    </source>
</evidence>
<comment type="subcellular location">
    <subcellularLocation>
        <location evidence="1 17">Mitochondrion inner membrane</location>
        <topology evidence="1 17">Multi-pass membrane protein</topology>
    </subcellularLocation>
</comment>
<keyword evidence="15 17" id="KW-0472">Membrane</keyword>
<evidence type="ECO:0000256" key="8">
    <source>
        <dbReference type="ARBA" id="ARBA00022792"/>
    </source>
</evidence>
<evidence type="ECO:0000256" key="17">
    <source>
        <dbReference type="RuleBase" id="RU003403"/>
    </source>
</evidence>
<evidence type="ECO:0000256" key="4">
    <source>
        <dbReference type="ARBA" id="ARBA00021008"/>
    </source>
</evidence>
<keyword evidence="14 17" id="KW-0496">Mitochondrion</keyword>
<feature type="transmembrane region" description="Helical" evidence="17">
    <location>
        <begin position="59"/>
        <end position="78"/>
    </location>
</feature>
<evidence type="ECO:0000256" key="10">
    <source>
        <dbReference type="ARBA" id="ARBA00022982"/>
    </source>
</evidence>
<gene>
    <name evidence="20" type="primary">ND2</name>
</gene>
<keyword evidence="7 17" id="KW-0812">Transmembrane</keyword>
<accession>A0A8K1H5M8</accession>
<feature type="transmembrane region" description="Helical" evidence="17">
    <location>
        <begin position="275"/>
        <end position="302"/>
    </location>
</feature>
<name>A0A8K1H5M8_9NEOB</name>
<keyword evidence="8 17" id="KW-0999">Mitochondrion inner membrane</keyword>
<evidence type="ECO:0000256" key="14">
    <source>
        <dbReference type="ARBA" id="ARBA00023128"/>
    </source>
</evidence>
<comment type="function">
    <text evidence="17">Core subunit of the mitochondrial membrane respiratory chain NADH dehydrogenase (Complex I) which catalyzes electron transfer from NADH through the respiratory chain, using ubiquinone as an electron acceptor. Essential for the catalytic activity and assembly of complex I.</text>
</comment>
<dbReference type="GO" id="GO:0008137">
    <property type="term" value="F:NADH dehydrogenase (ubiquinone) activity"/>
    <property type="evidence" value="ECO:0007669"/>
    <property type="project" value="UniProtKB-EC"/>
</dbReference>
<keyword evidence="9 17" id="KW-1278">Translocase</keyword>
<proteinExistence type="inferred from homology"/>
<dbReference type="InterPro" id="IPR050175">
    <property type="entry name" value="Complex_I_Subunit_2"/>
</dbReference>
<evidence type="ECO:0000259" key="18">
    <source>
        <dbReference type="Pfam" id="PF00361"/>
    </source>
</evidence>
<evidence type="ECO:0000256" key="11">
    <source>
        <dbReference type="ARBA" id="ARBA00022989"/>
    </source>
</evidence>
<evidence type="ECO:0000256" key="5">
    <source>
        <dbReference type="ARBA" id="ARBA00022448"/>
    </source>
</evidence>
<evidence type="ECO:0000256" key="6">
    <source>
        <dbReference type="ARBA" id="ARBA00022660"/>
    </source>
</evidence>